<reference evidence="1 2" key="1">
    <citation type="submission" date="2019-12" db="EMBL/GenBank/DDBJ databases">
        <title>Rhizobium genotypes associated with high levels of biological nitrogen fixation by grain legumes in a temperate-maritime cropping system.</title>
        <authorList>
            <person name="Maluk M."/>
            <person name="Francesc Ferrando Molina F."/>
            <person name="Lopez Del Egido L."/>
            <person name="Lafos M."/>
            <person name="Langarica-Fuentes A."/>
            <person name="Gebre Yohannes G."/>
            <person name="Young M.W."/>
            <person name="Martin P."/>
            <person name="Gantlett R."/>
            <person name="Kenicer G."/>
            <person name="Hawes C."/>
            <person name="Begg G.S."/>
            <person name="Quilliam R.S."/>
            <person name="Squire G.R."/>
            <person name="Poole P.S."/>
            <person name="Young P.W."/>
            <person name="Iannetta P.M."/>
            <person name="James E.K."/>
        </authorList>
    </citation>
    <scope>NUCLEOTIDE SEQUENCE [LARGE SCALE GENOMIC DNA]</scope>
    <source>
        <strain evidence="1 2">JHI54</strain>
    </source>
</reference>
<dbReference type="RefSeq" id="WP_164048177.1">
    <property type="nucleotide sequence ID" value="NZ_WUFV01000014.1"/>
</dbReference>
<gene>
    <name evidence="1" type="ORF">GR257_22520</name>
</gene>
<dbReference type="EMBL" id="WUFV01000014">
    <property type="protein sequence ID" value="NEK17605.1"/>
    <property type="molecule type" value="Genomic_DNA"/>
</dbReference>
<name>A0A7K3VKD8_RHILE</name>
<proteinExistence type="predicted"/>
<protein>
    <submittedName>
        <fullName evidence="1">Uncharacterized protein</fullName>
    </submittedName>
</protein>
<evidence type="ECO:0000313" key="2">
    <source>
        <dbReference type="Proteomes" id="UP000471705"/>
    </source>
</evidence>
<evidence type="ECO:0000313" key="1">
    <source>
        <dbReference type="EMBL" id="NEK17605.1"/>
    </source>
</evidence>
<comment type="caution">
    <text evidence="1">The sequence shown here is derived from an EMBL/GenBank/DDBJ whole genome shotgun (WGS) entry which is preliminary data.</text>
</comment>
<dbReference type="AlphaFoldDB" id="A0A7K3VKD8"/>
<sequence>MDAAPSSTKAHTPSRNHLPVFEGAAASIHLTHKELNLLSKVKYKLQPVVFTPLTDMALRK</sequence>
<accession>A0A7K3VKD8</accession>
<organism evidence="1 2">
    <name type="scientific">Rhizobium leguminosarum</name>
    <dbReference type="NCBI Taxonomy" id="384"/>
    <lineage>
        <taxon>Bacteria</taxon>
        <taxon>Pseudomonadati</taxon>
        <taxon>Pseudomonadota</taxon>
        <taxon>Alphaproteobacteria</taxon>
        <taxon>Hyphomicrobiales</taxon>
        <taxon>Rhizobiaceae</taxon>
        <taxon>Rhizobium/Agrobacterium group</taxon>
        <taxon>Rhizobium</taxon>
    </lineage>
</organism>
<dbReference type="Proteomes" id="UP000471705">
    <property type="component" value="Unassembled WGS sequence"/>
</dbReference>